<evidence type="ECO:0000313" key="3">
    <source>
        <dbReference type="Proteomes" id="UP000196485"/>
    </source>
</evidence>
<name>A0A1Y6L1U4_9GAMM</name>
<dbReference type="SUPFAM" id="SSF56801">
    <property type="entry name" value="Acetyl-CoA synthetase-like"/>
    <property type="match status" value="1"/>
</dbReference>
<dbReference type="Proteomes" id="UP000196485">
    <property type="component" value="Unassembled WGS sequence"/>
</dbReference>
<accession>A0A1Y6L1U4</accession>
<organism evidence="2 3">
    <name type="scientific">Photobacterium aquimaris</name>
    <dbReference type="NCBI Taxonomy" id="512643"/>
    <lineage>
        <taxon>Bacteria</taxon>
        <taxon>Pseudomonadati</taxon>
        <taxon>Pseudomonadota</taxon>
        <taxon>Gammaproteobacteria</taxon>
        <taxon>Vibrionales</taxon>
        <taxon>Vibrionaceae</taxon>
        <taxon>Photobacterium</taxon>
    </lineage>
</organism>
<gene>
    <name evidence="2" type="primary">dltA</name>
    <name evidence="2" type="ORF">PAQU9191_01844</name>
</gene>
<protein>
    <submittedName>
        <fullName evidence="2">D-alanine--poly(Phosphoribitol) ligase subunit 1</fullName>
        <ecNumber evidence="2">6.1.1.13</ecNumber>
    </submittedName>
</protein>
<evidence type="ECO:0000259" key="1">
    <source>
        <dbReference type="Pfam" id="PF00501"/>
    </source>
</evidence>
<feature type="domain" description="AMP-dependent synthetase/ligase" evidence="1">
    <location>
        <begin position="28"/>
        <end position="300"/>
    </location>
</feature>
<dbReference type="EC" id="6.1.1.13" evidence="2"/>
<dbReference type="InterPro" id="IPR042099">
    <property type="entry name" value="ANL_N_sf"/>
</dbReference>
<keyword evidence="3" id="KW-1185">Reference proteome</keyword>
<dbReference type="GO" id="GO:0016874">
    <property type="term" value="F:ligase activity"/>
    <property type="evidence" value="ECO:0007669"/>
    <property type="project" value="UniProtKB-KW"/>
</dbReference>
<proteinExistence type="predicted"/>
<dbReference type="EMBL" id="FYAH01000002">
    <property type="protein sequence ID" value="SMY16608.1"/>
    <property type="molecule type" value="Genomic_DNA"/>
</dbReference>
<evidence type="ECO:0000313" key="2">
    <source>
        <dbReference type="EMBL" id="SMY16608.1"/>
    </source>
</evidence>
<dbReference type="PANTHER" id="PTHR45398:SF1">
    <property type="entry name" value="ENZYME, PUTATIVE (JCVI)-RELATED"/>
    <property type="match status" value="1"/>
</dbReference>
<dbReference type="RefSeq" id="WP_087820617.1">
    <property type="nucleotide sequence ID" value="NZ_FYAH01000002.1"/>
</dbReference>
<sequence>MDTAITPAALVSLSTLMQRPTHHLNPVAINGLSQHSWTQFRTDVFCLSQQLAHIEQSRIAVCCKDSYVFAVAFMAVIHANKQLILPSNHQPAALAELSAHFDVLLHDAEMVIGVSLATTINLSTLLNEPQQPVEAEVFFSALSLTDIELTLFTSGSSGTPKAIIKTLDLLDNEIAQLEAIWGQQLRHSHICSTVSHQHIYGLLFRVLWPLCSGRSFDCFNLEYPEQVTAQASTNNTLISSPALLKRLNNHVTATPYKAIFSSGGPLPFLAAQQCLQLCKTLPFEVFGSTETGGIGYRQQQQPTTPWLRFNVVKIALNVEQCLKICSPFVDAKHWYQTCDHCVLVDDDHFELKGRTDRVIKIEEKRISLTEIEQRLCQLESINEAAVLPLEYQQRIHIGAVITLTAQGVEQLEQMGKGKFWLLLRQQLRQWIEPIAIPRHFRPVTEIPLNSQGKRLIRDLENLFNLSNQ</sequence>
<dbReference type="InterPro" id="IPR045851">
    <property type="entry name" value="AMP-bd_C_sf"/>
</dbReference>
<dbReference type="Gene3D" id="3.40.50.12780">
    <property type="entry name" value="N-terminal domain of ligase-like"/>
    <property type="match status" value="1"/>
</dbReference>
<dbReference type="Gene3D" id="3.30.300.30">
    <property type="match status" value="1"/>
</dbReference>
<dbReference type="Pfam" id="PF00501">
    <property type="entry name" value="AMP-binding"/>
    <property type="match status" value="1"/>
</dbReference>
<reference evidence="3" key="1">
    <citation type="submission" date="2017-06" db="EMBL/GenBank/DDBJ databases">
        <authorList>
            <person name="Rodrigo-Torres L."/>
            <person name="Arahal R. D."/>
            <person name="Lucena T."/>
        </authorList>
    </citation>
    <scope>NUCLEOTIDE SEQUENCE [LARGE SCALE GENOMIC DNA]</scope>
    <source>
        <strain evidence="3">type strain: CECT 9192</strain>
    </source>
</reference>
<keyword evidence="2" id="KW-0436">Ligase</keyword>
<dbReference type="InterPro" id="IPR000873">
    <property type="entry name" value="AMP-dep_synth/lig_dom"/>
</dbReference>
<dbReference type="AlphaFoldDB" id="A0A1Y6L1U4"/>
<dbReference type="PANTHER" id="PTHR45398">
    <property type="match status" value="1"/>
</dbReference>